<protein>
    <recommendedName>
        <fullName evidence="6">Translocation and assembly module TamB C-terminal domain-containing protein</fullName>
    </recommendedName>
</protein>
<dbReference type="InterPro" id="IPR052894">
    <property type="entry name" value="AsmA-related"/>
</dbReference>
<dbReference type="OrthoDB" id="680700at2"/>
<comment type="subcellular location">
    <subcellularLocation>
        <location evidence="1">Membrane</location>
        <topology evidence="1">Single-pass membrane protein</topology>
    </subcellularLocation>
</comment>
<feature type="domain" description="Translocation and assembly module TamB C-terminal" evidence="6">
    <location>
        <begin position="1162"/>
        <end position="1615"/>
    </location>
</feature>
<dbReference type="GO" id="GO:0090313">
    <property type="term" value="P:regulation of protein targeting to membrane"/>
    <property type="evidence" value="ECO:0007669"/>
    <property type="project" value="TreeGrafter"/>
</dbReference>
<gene>
    <name evidence="7" type="ORF">CRP01_29450</name>
</gene>
<name>A0A2D0N353_FLAN2</name>
<dbReference type="GO" id="GO:0005886">
    <property type="term" value="C:plasma membrane"/>
    <property type="evidence" value="ECO:0007669"/>
    <property type="project" value="InterPro"/>
</dbReference>
<evidence type="ECO:0000256" key="1">
    <source>
        <dbReference type="ARBA" id="ARBA00004167"/>
    </source>
</evidence>
<keyword evidence="4 5" id="KW-0472">Membrane</keyword>
<comment type="caution">
    <text evidence="7">The sequence shown here is derived from an EMBL/GenBank/DDBJ whole genome shotgun (WGS) entry which is preliminary data.</text>
</comment>
<sequence>MDQQDKNTEQPVPEEQQVSGRKWWRSVTRLLFAFLVALIIMLGIFHIPAVQNWAVSQLTQTLSKRLGTKVEVGYLYLKFFDELVLEDTYIEDIYGDTLLAARDLNVNFSLNPIKLLRGQLSIEEISLNNAQLRQRREAGESLNTLAIALNRLFPPKDKNKNNSFQIDLEQLNLDNIRFEKDDKVQGQHLVISIPNGVINFNLLDLPGRVVDIRSVEIHRPEFTTENYERDSTYPAILNTNRDLPKVIDTAMIDTVSLKFIVNFFRLQDGKFSLHNYRKAPVRLSEPDELDYAHMDVFDIDISVDSFQYYKDVYTGKVNNINLQDSSGFVLEELSTTSAIISPDSTRLANLIIQTPQSLVGDHLKFSYNGYTAFRDFVNRVRMDLQLNQAAIALKDIMTFAPGLRNNVFFKNNRNEVLTVDGEIDGTINNLSADEMSIILPGKNGKRSTSLKGKFSSRELAVRGEEFLNLELESLLTDVSTLRQLIPNFAPPENFDRLGRLNFKGSFGGFFVSFFATGNLRTDIGQAKMDMNMTLGNRRADAKYSGSLNLINFDLGKWSDNPNFGIVNFTSQVNNGVGLTLETANADLVANIENFVFKDYNYQNASLIGQLTKNFFQGDFNIQDDNIDFFFRGKLDFTDSIPSYDFDANVERLDLKNLNLSQKDIVVSGQFDLALQMKRITDIKGNARMSNLSILHNRETNYQIDSLEVNAFTDADGKDNLILRSDIGKADFNGTFDLQQIGNVFLGYLHQQYSEFSRRLKFPKPNVALESQDFDYNLEIFDTKGLTTLLNPKLGNFRDVSLKGYYHGTSGQVLVDLDIPSFRFDNILLQDIAARFDGEPEAGSLYFVVDSTIINGNYLLSTVQLSSLIEGDSIDFTFIHSSGPSGLVEDLNLDGLLYLPDSTNYEIRFKPSDLTILDNSWNIDANNFITFGKNFIDTRHFEMTNGEKVVQLEKIGQRGLRLWMRNFDFGLIDEQWDYDLLDFDGRFDANVAVQDIFKLKNFSATIEGDTLLINQRDFGRLRLDANAEDLRSQASMYLSISLDTMQLLGQGTFNLASLGDKPLEELPVNQHPNYMNFDVDISAYPLDIAEFFISNAISEVKGYFSSSLHLEGLPSKPNLRGHLRAENGSFKVNFLNTKYRFVSALADIDNDLFDLTGTILYDKYNHRAVLFGGVAHDHLRDFGFDARLRTSRFLALDTRKGDNELFYGHALGQGTVQFNGSFAQPDVYVNATVGDSSNLVIPVSSEREVSDLSYVRWTKRDDFNQNKNTLSAPKGIDLEMDLIVREEATMQIIFDEQAGDIIRGAGRGNIRILVPRGGDFQMYGDYYITKGNYLFTLYNVVNKDFKVRPGGIIRWNGDPFEAQIRLQAEYQDLKTPVANFIQEYLLNASANVRNDASNSTDVNLILKLEGDLLRPIIDFDIIFPDLKGELQTYTENKLRLLRQDQNELNRQVFGLIVVGQFLPSDLSFRGTDIIYNTVSEFVSNQLSLLLTELFSEVIGEGKVLSGIDFDIAYNQYRSVDLNNQINTGEEFELSVTQNFFDDRLSVQVGGNVNFDNALQATPESSGTFVGNDLVIEYLLNPRLNTLKLRIYQRLLPDIGGGQRLQIGGGLSYRKEFNTFREFWKSFSKEGRAMRDRRRPQ</sequence>
<evidence type="ECO:0000256" key="2">
    <source>
        <dbReference type="ARBA" id="ARBA00022692"/>
    </source>
</evidence>
<keyword evidence="8" id="KW-1185">Reference proteome</keyword>
<dbReference type="PANTHER" id="PTHR30441:SF4">
    <property type="entry name" value="PROTEIN ASMA"/>
    <property type="match status" value="1"/>
</dbReference>
<dbReference type="PANTHER" id="PTHR30441">
    <property type="entry name" value="DUF748 DOMAIN-CONTAINING PROTEIN"/>
    <property type="match status" value="1"/>
</dbReference>
<feature type="transmembrane region" description="Helical" evidence="5">
    <location>
        <begin position="30"/>
        <end position="49"/>
    </location>
</feature>
<accession>A0A2D0N353</accession>
<evidence type="ECO:0000313" key="7">
    <source>
        <dbReference type="EMBL" id="PHN02934.1"/>
    </source>
</evidence>
<keyword evidence="2 5" id="KW-0812">Transmembrane</keyword>
<organism evidence="7 8">
    <name type="scientific">Flavilitoribacter nigricans (strain ATCC 23147 / DSM 23189 / NBRC 102662 / NCIMB 1420 / SS-2)</name>
    <name type="common">Lewinella nigricans</name>
    <dbReference type="NCBI Taxonomy" id="1122177"/>
    <lineage>
        <taxon>Bacteria</taxon>
        <taxon>Pseudomonadati</taxon>
        <taxon>Bacteroidota</taxon>
        <taxon>Saprospiria</taxon>
        <taxon>Saprospirales</taxon>
        <taxon>Lewinellaceae</taxon>
        <taxon>Flavilitoribacter</taxon>
    </lineage>
</organism>
<dbReference type="Pfam" id="PF04357">
    <property type="entry name" value="TamB"/>
    <property type="match status" value="1"/>
</dbReference>
<reference evidence="7 8" key="1">
    <citation type="submission" date="2017-10" db="EMBL/GenBank/DDBJ databases">
        <title>The draft genome sequence of Lewinella nigricans NBRC 102662.</title>
        <authorList>
            <person name="Wang K."/>
        </authorList>
    </citation>
    <scope>NUCLEOTIDE SEQUENCE [LARGE SCALE GENOMIC DNA]</scope>
    <source>
        <strain evidence="7 8">NBRC 102662</strain>
    </source>
</reference>
<evidence type="ECO:0000259" key="6">
    <source>
        <dbReference type="Pfam" id="PF04357"/>
    </source>
</evidence>
<evidence type="ECO:0000256" key="5">
    <source>
        <dbReference type="SAM" id="Phobius"/>
    </source>
</evidence>
<evidence type="ECO:0000313" key="8">
    <source>
        <dbReference type="Proteomes" id="UP000223913"/>
    </source>
</evidence>
<dbReference type="RefSeq" id="WP_099153649.1">
    <property type="nucleotide sequence ID" value="NZ_PDUD01000035.1"/>
</dbReference>
<keyword evidence="3 5" id="KW-1133">Transmembrane helix</keyword>
<evidence type="ECO:0000256" key="3">
    <source>
        <dbReference type="ARBA" id="ARBA00022989"/>
    </source>
</evidence>
<evidence type="ECO:0000256" key="4">
    <source>
        <dbReference type="ARBA" id="ARBA00023136"/>
    </source>
</evidence>
<dbReference type="Proteomes" id="UP000223913">
    <property type="component" value="Unassembled WGS sequence"/>
</dbReference>
<proteinExistence type="predicted"/>
<dbReference type="GO" id="GO:0009306">
    <property type="term" value="P:protein secretion"/>
    <property type="evidence" value="ECO:0007669"/>
    <property type="project" value="InterPro"/>
</dbReference>
<dbReference type="EMBL" id="PDUD01000035">
    <property type="protein sequence ID" value="PHN02934.1"/>
    <property type="molecule type" value="Genomic_DNA"/>
</dbReference>
<dbReference type="InterPro" id="IPR007452">
    <property type="entry name" value="TamB_C"/>
</dbReference>